<dbReference type="VEuPathDB" id="VectorBase:GPAI045410"/>
<name>A0A1B0AH04_GLOPL</name>
<proteinExistence type="predicted"/>
<protein>
    <recommendedName>
        <fullName evidence="3">ZP domain-containing protein</fullName>
    </recommendedName>
</protein>
<dbReference type="STRING" id="7398.A0A1B0AH04"/>
<sequence>MAPAWSYHTINCGLLMKLQIRGDVLIVSNALTSASGEITLSAIRIMALRTYIRPYAILGCDTNKLKFRWNNNRTTLCFARSELHQQQQQQQQRQRQEQQQEQHQISCIIHTKLPSSLSSSCSSSSSFLSNTLEDHFTDYESIPTSTKTSVEPTVKIKCLSGSMLITIKDPPTNHETGLFSGMIYPRGLSKNSTCLTEYRDHDSPLRYKLPLRSCNTMPQETTKAMLPMLLGKSEIVIVKSIEDTMPLMAHDECPTSWGTLLIPMIEQTISEKCGVFCLKS</sequence>
<dbReference type="AlphaFoldDB" id="A0A1B0AH04"/>
<reference evidence="1" key="2">
    <citation type="submission" date="2020-05" db="UniProtKB">
        <authorList>
            <consortium name="EnsemblMetazoa"/>
        </authorList>
    </citation>
    <scope>IDENTIFICATION</scope>
    <source>
        <strain evidence="1">IAEA</strain>
    </source>
</reference>
<keyword evidence="2" id="KW-1185">Reference proteome</keyword>
<evidence type="ECO:0008006" key="3">
    <source>
        <dbReference type="Google" id="ProtNLM"/>
    </source>
</evidence>
<organism evidence="1 2">
    <name type="scientific">Glossina pallidipes</name>
    <name type="common">Tsetse fly</name>
    <dbReference type="NCBI Taxonomy" id="7398"/>
    <lineage>
        <taxon>Eukaryota</taxon>
        <taxon>Metazoa</taxon>
        <taxon>Ecdysozoa</taxon>
        <taxon>Arthropoda</taxon>
        <taxon>Hexapoda</taxon>
        <taxon>Insecta</taxon>
        <taxon>Pterygota</taxon>
        <taxon>Neoptera</taxon>
        <taxon>Endopterygota</taxon>
        <taxon>Diptera</taxon>
        <taxon>Brachycera</taxon>
        <taxon>Muscomorpha</taxon>
        <taxon>Hippoboscoidea</taxon>
        <taxon>Glossinidae</taxon>
        <taxon>Glossina</taxon>
    </lineage>
</organism>
<evidence type="ECO:0000313" key="2">
    <source>
        <dbReference type="Proteomes" id="UP000092445"/>
    </source>
</evidence>
<dbReference type="Proteomes" id="UP000092445">
    <property type="component" value="Unassembled WGS sequence"/>
</dbReference>
<evidence type="ECO:0000313" key="1">
    <source>
        <dbReference type="EnsemblMetazoa" id="GPAI045410-PA"/>
    </source>
</evidence>
<accession>A0A1B0AH04</accession>
<dbReference type="EnsemblMetazoa" id="GPAI045410-RA">
    <property type="protein sequence ID" value="GPAI045410-PA"/>
    <property type="gene ID" value="GPAI045410"/>
</dbReference>
<reference evidence="2" key="1">
    <citation type="submission" date="2014-03" db="EMBL/GenBank/DDBJ databases">
        <authorList>
            <person name="Aksoy S."/>
            <person name="Warren W."/>
            <person name="Wilson R.K."/>
        </authorList>
    </citation>
    <scope>NUCLEOTIDE SEQUENCE [LARGE SCALE GENOMIC DNA]</scope>
    <source>
        <strain evidence="2">IAEA</strain>
    </source>
</reference>